<sequence length="39" mass="4643">MHAYHKDASGFPIASSSFFNKLFFVSIELYHFHNLQTFY</sequence>
<proteinExistence type="predicted"/>
<gene>
    <name evidence="1" type="ORF">JCM19296_1996</name>
</gene>
<protein>
    <submittedName>
        <fullName evidence="1">Uncharacterized protein</fullName>
    </submittedName>
</protein>
<name>A0A081DBV3_NONUL</name>
<dbReference type="EMBL" id="BBLG01000004">
    <property type="protein sequence ID" value="GAK76399.1"/>
    <property type="molecule type" value="Genomic_DNA"/>
</dbReference>
<evidence type="ECO:0000313" key="2">
    <source>
        <dbReference type="Proteomes" id="UP000028980"/>
    </source>
</evidence>
<dbReference type="AlphaFoldDB" id="A0A081DBV3"/>
<evidence type="ECO:0000313" key="1">
    <source>
        <dbReference type="EMBL" id="GAK76399.1"/>
    </source>
</evidence>
<organism evidence="1 2">
    <name type="scientific">Nonlabens ulvanivorans</name>
    <name type="common">Persicivirga ulvanivorans</name>
    <dbReference type="NCBI Taxonomy" id="906888"/>
    <lineage>
        <taxon>Bacteria</taxon>
        <taxon>Pseudomonadati</taxon>
        <taxon>Bacteroidota</taxon>
        <taxon>Flavobacteriia</taxon>
        <taxon>Flavobacteriales</taxon>
        <taxon>Flavobacteriaceae</taxon>
        <taxon>Nonlabens</taxon>
    </lineage>
</organism>
<accession>A0A081DBV3</accession>
<dbReference type="Proteomes" id="UP000028980">
    <property type="component" value="Unassembled WGS sequence"/>
</dbReference>
<reference evidence="1 2" key="1">
    <citation type="journal article" date="2014" name="Genome Announc.">
        <title>Draft Genome Sequences of Marine Flavobacterium Nonlabens Strains NR17, NR24, NR27, NR32, NR33, and Ara13.</title>
        <authorList>
            <person name="Nakanishi M."/>
            <person name="Meirelles P."/>
            <person name="Suzuki R."/>
            <person name="Takatani N."/>
            <person name="Mino S."/>
            <person name="Suda W."/>
            <person name="Oshima K."/>
            <person name="Hattori M."/>
            <person name="Ohkuma M."/>
            <person name="Hosokawa M."/>
            <person name="Miyashita K."/>
            <person name="Thompson F.L."/>
            <person name="Niwa A."/>
            <person name="Sawabe T."/>
            <person name="Sawabe T."/>
        </authorList>
    </citation>
    <scope>NUCLEOTIDE SEQUENCE [LARGE SCALE GENOMIC DNA]</scope>
    <source>
        <strain evidence="2">JCM19296</strain>
    </source>
</reference>
<comment type="caution">
    <text evidence="1">The sequence shown here is derived from an EMBL/GenBank/DDBJ whole genome shotgun (WGS) entry which is preliminary data.</text>
</comment>